<sequence>MAGQRILITGGTGFIGARVAALLASMHPHPSAPQIRLLVHRTPPRLPGTGQVEVRRGTLCDLASLRGLCDGVDTVVHLASQIGGSTEQCRAVNDTGTRALLAETERAGVSRIIKLGTTAVYQDGRHLGTPEGQLAVGPVSPTSVSRLAGEEQVLAAGGLVLRPHLVYGAGDQWVVPSMVRFMRVLPHWVDGGRALMSVIGADDLAWVIARLALTRLLPRGEVLHAGRPKPVSGHDLFAAAARAVGLPLPSGEISQEQARSWPGACEDPHWQRRLSLLTVDHWYDTSRLWGLMGQAPGRSFAEDFALSGSWYRSCLAGRRHDAPVAAAVR</sequence>
<dbReference type="InterPro" id="IPR050177">
    <property type="entry name" value="Lipid_A_modif_metabolic_enz"/>
</dbReference>
<keyword evidence="3" id="KW-1185">Reference proteome</keyword>
<dbReference type="Proteomes" id="UP001523219">
    <property type="component" value="Unassembled WGS sequence"/>
</dbReference>
<reference evidence="2 3" key="1">
    <citation type="submission" date="2022-05" db="EMBL/GenBank/DDBJ databases">
        <title>Streptomyces sp. nov. RY43-2 isolated from soil of a peat swamp forest.</title>
        <authorList>
            <person name="Kanchanasin P."/>
            <person name="Tanasupawat S."/>
            <person name="Phongsopitanun W."/>
        </authorList>
    </citation>
    <scope>NUCLEOTIDE SEQUENCE [LARGE SCALE GENOMIC DNA]</scope>
    <source>
        <strain evidence="2 3">RY43-2</strain>
    </source>
</reference>
<dbReference type="InterPro" id="IPR001509">
    <property type="entry name" value="Epimerase_deHydtase"/>
</dbReference>
<dbReference type="PANTHER" id="PTHR43245">
    <property type="entry name" value="BIFUNCTIONAL POLYMYXIN RESISTANCE PROTEIN ARNA"/>
    <property type="match status" value="1"/>
</dbReference>
<evidence type="ECO:0000313" key="3">
    <source>
        <dbReference type="Proteomes" id="UP001523219"/>
    </source>
</evidence>
<evidence type="ECO:0000259" key="1">
    <source>
        <dbReference type="Pfam" id="PF01370"/>
    </source>
</evidence>
<dbReference type="Gene3D" id="3.40.50.720">
    <property type="entry name" value="NAD(P)-binding Rossmann-like Domain"/>
    <property type="match status" value="1"/>
</dbReference>
<accession>A0ABT0ZID5</accession>
<dbReference type="RefSeq" id="WP_252426724.1">
    <property type="nucleotide sequence ID" value="NZ_JAMWMR010000021.1"/>
</dbReference>
<comment type="caution">
    <text evidence="2">The sequence shown here is derived from an EMBL/GenBank/DDBJ whole genome shotgun (WGS) entry which is preliminary data.</text>
</comment>
<feature type="domain" description="NAD-dependent epimerase/dehydratase" evidence="1">
    <location>
        <begin position="6"/>
        <end position="211"/>
    </location>
</feature>
<dbReference type="EMBL" id="JAMWMR010000021">
    <property type="protein sequence ID" value="MCN9243348.1"/>
    <property type="molecule type" value="Genomic_DNA"/>
</dbReference>
<evidence type="ECO:0000313" key="2">
    <source>
        <dbReference type="EMBL" id="MCN9243348.1"/>
    </source>
</evidence>
<dbReference type="SUPFAM" id="SSF51735">
    <property type="entry name" value="NAD(P)-binding Rossmann-fold domains"/>
    <property type="match status" value="1"/>
</dbReference>
<dbReference type="InterPro" id="IPR036291">
    <property type="entry name" value="NAD(P)-bd_dom_sf"/>
</dbReference>
<gene>
    <name evidence="2" type="ORF">NGF19_21615</name>
</gene>
<proteinExistence type="predicted"/>
<name>A0ABT0ZID5_9ACTN</name>
<dbReference type="Pfam" id="PF01370">
    <property type="entry name" value="Epimerase"/>
    <property type="match status" value="1"/>
</dbReference>
<organism evidence="2 3">
    <name type="scientific">Streptomyces macrolidinus</name>
    <dbReference type="NCBI Taxonomy" id="2952607"/>
    <lineage>
        <taxon>Bacteria</taxon>
        <taxon>Bacillati</taxon>
        <taxon>Actinomycetota</taxon>
        <taxon>Actinomycetes</taxon>
        <taxon>Kitasatosporales</taxon>
        <taxon>Streptomycetaceae</taxon>
        <taxon>Streptomyces</taxon>
    </lineage>
</organism>
<protein>
    <submittedName>
        <fullName evidence="2">NAD(P)-dependent oxidoreductase</fullName>
    </submittedName>
</protein>